<accession>A0ABD3BS03</accession>
<keyword evidence="2" id="KW-1185">Reference proteome</keyword>
<dbReference type="Proteomes" id="UP001632038">
    <property type="component" value="Unassembled WGS sequence"/>
</dbReference>
<protein>
    <submittedName>
        <fullName evidence="1">Uncharacterized protein</fullName>
    </submittedName>
</protein>
<dbReference type="Gene3D" id="1.20.5.4130">
    <property type="match status" value="1"/>
</dbReference>
<dbReference type="EMBL" id="JAVIJP010000069">
    <property type="protein sequence ID" value="KAL3619502.1"/>
    <property type="molecule type" value="Genomic_DNA"/>
</dbReference>
<reference evidence="2" key="1">
    <citation type="journal article" date="2024" name="IScience">
        <title>Strigolactones Initiate the Formation of Haustorium-like Structures in Castilleja.</title>
        <authorList>
            <person name="Buerger M."/>
            <person name="Peterson D."/>
            <person name="Chory J."/>
        </authorList>
    </citation>
    <scope>NUCLEOTIDE SEQUENCE [LARGE SCALE GENOMIC DNA]</scope>
</reference>
<evidence type="ECO:0000313" key="1">
    <source>
        <dbReference type="EMBL" id="KAL3619502.1"/>
    </source>
</evidence>
<gene>
    <name evidence="1" type="ORF">CASFOL_037072</name>
</gene>
<name>A0ABD3BS03_9LAMI</name>
<evidence type="ECO:0000313" key="2">
    <source>
        <dbReference type="Proteomes" id="UP001632038"/>
    </source>
</evidence>
<sequence>MAAYAALVSLMHTIDKIENHHSPPITLNKQQVQSLTQNITFLQQFLEAYNPHTSKSCEELADPLEMRIANAAYAAEDVIESHIVDTIEHVVHAARLDLPVRPLSSHHQ</sequence>
<comment type="caution">
    <text evidence="1">The sequence shown here is derived from an EMBL/GenBank/DDBJ whole genome shotgun (WGS) entry which is preliminary data.</text>
</comment>
<organism evidence="1 2">
    <name type="scientific">Castilleja foliolosa</name>
    <dbReference type="NCBI Taxonomy" id="1961234"/>
    <lineage>
        <taxon>Eukaryota</taxon>
        <taxon>Viridiplantae</taxon>
        <taxon>Streptophyta</taxon>
        <taxon>Embryophyta</taxon>
        <taxon>Tracheophyta</taxon>
        <taxon>Spermatophyta</taxon>
        <taxon>Magnoliopsida</taxon>
        <taxon>eudicotyledons</taxon>
        <taxon>Gunneridae</taxon>
        <taxon>Pentapetalae</taxon>
        <taxon>asterids</taxon>
        <taxon>lamiids</taxon>
        <taxon>Lamiales</taxon>
        <taxon>Orobanchaceae</taxon>
        <taxon>Pedicularideae</taxon>
        <taxon>Castillejinae</taxon>
        <taxon>Castilleja</taxon>
    </lineage>
</organism>
<dbReference type="AlphaFoldDB" id="A0ABD3BS03"/>
<proteinExistence type="predicted"/>